<dbReference type="Proteomes" id="UP000008909">
    <property type="component" value="Unassembled WGS sequence"/>
</dbReference>
<evidence type="ECO:0000313" key="3">
    <source>
        <dbReference type="Proteomes" id="UP000008909"/>
    </source>
</evidence>
<reference evidence="2" key="1">
    <citation type="journal article" date="2011" name="Genome Biol.">
        <title>The draft genome of the carcinogenic human liver fluke Clonorchis sinensis.</title>
        <authorList>
            <person name="Wang X."/>
            <person name="Chen W."/>
            <person name="Huang Y."/>
            <person name="Sun J."/>
            <person name="Men J."/>
            <person name="Liu H."/>
            <person name="Luo F."/>
            <person name="Guo L."/>
            <person name="Lv X."/>
            <person name="Deng C."/>
            <person name="Zhou C."/>
            <person name="Fan Y."/>
            <person name="Li X."/>
            <person name="Huang L."/>
            <person name="Hu Y."/>
            <person name="Liang C."/>
            <person name="Hu X."/>
            <person name="Xu J."/>
            <person name="Yu X."/>
        </authorList>
    </citation>
    <scope>NUCLEOTIDE SEQUENCE [LARGE SCALE GENOMIC DNA]</scope>
    <source>
        <strain evidence="2">Henan</strain>
    </source>
</reference>
<gene>
    <name evidence="2" type="ORF">CLF_103445</name>
</gene>
<name>G7Y9R7_CLOSI</name>
<dbReference type="EMBL" id="DF142979">
    <property type="protein sequence ID" value="GAA49701.1"/>
    <property type="molecule type" value="Genomic_DNA"/>
</dbReference>
<keyword evidence="1" id="KW-1133">Transmembrane helix</keyword>
<evidence type="ECO:0000256" key="1">
    <source>
        <dbReference type="SAM" id="Phobius"/>
    </source>
</evidence>
<evidence type="ECO:0000313" key="2">
    <source>
        <dbReference type="EMBL" id="GAA49701.1"/>
    </source>
</evidence>
<dbReference type="AlphaFoldDB" id="G7Y9R7"/>
<organism evidence="2 3">
    <name type="scientific">Clonorchis sinensis</name>
    <name type="common">Chinese liver fluke</name>
    <dbReference type="NCBI Taxonomy" id="79923"/>
    <lineage>
        <taxon>Eukaryota</taxon>
        <taxon>Metazoa</taxon>
        <taxon>Spiralia</taxon>
        <taxon>Lophotrochozoa</taxon>
        <taxon>Platyhelminthes</taxon>
        <taxon>Trematoda</taxon>
        <taxon>Digenea</taxon>
        <taxon>Opisthorchiida</taxon>
        <taxon>Opisthorchiata</taxon>
        <taxon>Opisthorchiidae</taxon>
        <taxon>Clonorchis</taxon>
    </lineage>
</organism>
<accession>G7Y9R7</accession>
<keyword evidence="1" id="KW-0812">Transmembrane</keyword>
<feature type="transmembrane region" description="Helical" evidence="1">
    <location>
        <begin position="113"/>
        <end position="134"/>
    </location>
</feature>
<proteinExistence type="predicted"/>
<sequence>MEKREGLREAARRVLDAAARERRQRKALELLEQDNHIDEPQSDIKLTKRPHFGDMMILFLHRKRRKSAEFQACVPEDEKRWNSCWTKNIRQPKGEPQDHVISRQPPHQADFRVASFVTFAVLKAFTIALSVTYLTAARNATKYTQTQDV</sequence>
<keyword evidence="1" id="KW-0472">Membrane</keyword>
<protein>
    <submittedName>
        <fullName evidence="2">Uncharacterized protein</fullName>
    </submittedName>
</protein>
<reference key="2">
    <citation type="submission" date="2011-10" db="EMBL/GenBank/DDBJ databases">
        <title>The genome and transcriptome sequence of Clonorchis sinensis provide insights into the carcinogenic liver fluke.</title>
        <authorList>
            <person name="Wang X."/>
            <person name="Huang Y."/>
            <person name="Chen W."/>
            <person name="Liu H."/>
            <person name="Guo L."/>
            <person name="Chen Y."/>
            <person name="Luo F."/>
            <person name="Zhou W."/>
            <person name="Sun J."/>
            <person name="Mao Q."/>
            <person name="Liang P."/>
            <person name="Zhou C."/>
            <person name="Tian Y."/>
            <person name="Men J."/>
            <person name="Lv X."/>
            <person name="Huang L."/>
            <person name="Zhou J."/>
            <person name="Hu Y."/>
            <person name="Li R."/>
            <person name="Zhang F."/>
            <person name="Lei H."/>
            <person name="Li X."/>
            <person name="Hu X."/>
            <person name="Liang C."/>
            <person name="Xu J."/>
            <person name="Wu Z."/>
            <person name="Yu X."/>
        </authorList>
    </citation>
    <scope>NUCLEOTIDE SEQUENCE</scope>
    <source>
        <strain>Henan</strain>
    </source>
</reference>
<keyword evidence="3" id="KW-1185">Reference proteome</keyword>